<accession>A0A1I7U0C0</accession>
<keyword evidence="1" id="KW-1185">Reference proteome</keyword>
<organism evidence="1 2">
    <name type="scientific">Caenorhabditis tropicalis</name>
    <dbReference type="NCBI Taxonomy" id="1561998"/>
    <lineage>
        <taxon>Eukaryota</taxon>
        <taxon>Metazoa</taxon>
        <taxon>Ecdysozoa</taxon>
        <taxon>Nematoda</taxon>
        <taxon>Chromadorea</taxon>
        <taxon>Rhabditida</taxon>
        <taxon>Rhabditina</taxon>
        <taxon>Rhabditomorpha</taxon>
        <taxon>Rhabditoidea</taxon>
        <taxon>Rhabditidae</taxon>
        <taxon>Peloderinae</taxon>
        <taxon>Caenorhabditis</taxon>
    </lineage>
</organism>
<sequence>MEQVIVENRSNGVIHHGNDAVNQMDHQSGLQERLKRKTEVEEELPAKKMKEGIEEKPCSSKTVPTAETMGITTPVDPDYSRLPKGFLLGNLAREKFAGILMADLHDRYEIQIYCRLFEHFSYYPVYKIDEDVWVSAHDHAVAEIIKFRIPPSVLMQRARAARLSAEH</sequence>
<dbReference type="WBParaSite" id="Csp11.Scaffold629.g13586.t1">
    <property type="protein sequence ID" value="Csp11.Scaffold629.g13586.t1"/>
    <property type="gene ID" value="Csp11.Scaffold629.g13586"/>
</dbReference>
<reference evidence="2" key="1">
    <citation type="submission" date="2016-11" db="UniProtKB">
        <authorList>
            <consortium name="WormBaseParasite"/>
        </authorList>
    </citation>
    <scope>IDENTIFICATION</scope>
</reference>
<dbReference type="eggNOG" id="ENOG502TI2T">
    <property type="taxonomic scope" value="Eukaryota"/>
</dbReference>
<name>A0A1I7U0C0_9PELO</name>
<dbReference type="AlphaFoldDB" id="A0A1I7U0C0"/>
<dbReference type="Proteomes" id="UP000095282">
    <property type="component" value="Unplaced"/>
</dbReference>
<evidence type="ECO:0000313" key="1">
    <source>
        <dbReference type="Proteomes" id="UP000095282"/>
    </source>
</evidence>
<evidence type="ECO:0000313" key="2">
    <source>
        <dbReference type="WBParaSite" id="Csp11.Scaffold629.g13586.t1"/>
    </source>
</evidence>
<proteinExistence type="predicted"/>
<protein>
    <submittedName>
        <fullName evidence="2">Tudor domain-containing protein</fullName>
    </submittedName>
</protein>